<evidence type="ECO:0000259" key="3">
    <source>
        <dbReference type="SMART" id="SM01329"/>
    </source>
</evidence>
<name>A0A1C3EN85_9PLAN</name>
<dbReference type="GO" id="GO:0000287">
    <property type="term" value="F:magnesium ion binding"/>
    <property type="evidence" value="ECO:0007669"/>
    <property type="project" value="InterPro"/>
</dbReference>
<evidence type="ECO:0000256" key="1">
    <source>
        <dbReference type="ARBA" id="ARBA00007769"/>
    </source>
</evidence>
<dbReference type="SUPFAM" id="SSF53659">
    <property type="entry name" value="Isocitrate/Isopropylmalate dehydrogenase-like"/>
    <property type="match status" value="1"/>
</dbReference>
<evidence type="ECO:0000313" key="4">
    <source>
        <dbReference type="EMBL" id="ODA34706.1"/>
    </source>
</evidence>
<evidence type="ECO:0000256" key="2">
    <source>
        <dbReference type="ARBA" id="ARBA00023002"/>
    </source>
</evidence>
<dbReference type="OrthoDB" id="9806254at2"/>
<dbReference type="RefSeq" id="WP_068846178.1">
    <property type="nucleotide sequence ID" value="NZ_LYDR01000039.1"/>
</dbReference>
<dbReference type="STRING" id="1841610.A6X21_03280"/>
<dbReference type="GO" id="GO:0006099">
    <property type="term" value="P:tricarboxylic acid cycle"/>
    <property type="evidence" value="ECO:0007669"/>
    <property type="project" value="TreeGrafter"/>
</dbReference>
<dbReference type="GO" id="GO:0006102">
    <property type="term" value="P:isocitrate metabolic process"/>
    <property type="evidence" value="ECO:0007669"/>
    <property type="project" value="TreeGrafter"/>
</dbReference>
<dbReference type="PROSITE" id="PS00470">
    <property type="entry name" value="IDH_IMDH"/>
    <property type="match status" value="1"/>
</dbReference>
<comment type="similarity">
    <text evidence="1">Belongs to the isocitrate and isopropylmalate dehydrogenases family.</text>
</comment>
<dbReference type="SMART" id="SM01329">
    <property type="entry name" value="Iso_dh"/>
    <property type="match status" value="1"/>
</dbReference>
<dbReference type="GO" id="GO:0004449">
    <property type="term" value="F:isocitrate dehydrogenase (NAD+) activity"/>
    <property type="evidence" value="ECO:0007669"/>
    <property type="project" value="TreeGrafter"/>
</dbReference>
<dbReference type="GO" id="GO:0051287">
    <property type="term" value="F:NAD binding"/>
    <property type="evidence" value="ECO:0007669"/>
    <property type="project" value="InterPro"/>
</dbReference>
<reference evidence="4 5" key="1">
    <citation type="submission" date="2016-05" db="EMBL/GenBank/DDBJ databases">
        <title>Genomic and physiological characterization of Planctopirus sp. isolated from fresh water lake.</title>
        <authorList>
            <person name="Subhash Y."/>
            <person name="Ramana C."/>
        </authorList>
    </citation>
    <scope>NUCLEOTIDE SEQUENCE [LARGE SCALE GENOMIC DNA]</scope>
    <source>
        <strain evidence="4 5">JC280</strain>
    </source>
</reference>
<dbReference type="PANTHER" id="PTHR11835:SF34">
    <property type="entry name" value="ISOCITRATE DEHYDROGENASE [NAD] SUBUNIT ALPHA, MITOCHONDRIAL"/>
    <property type="match status" value="1"/>
</dbReference>
<dbReference type="EMBL" id="LYDR01000039">
    <property type="protein sequence ID" value="ODA34706.1"/>
    <property type="molecule type" value="Genomic_DNA"/>
</dbReference>
<feature type="domain" description="Isopropylmalate dehydrogenase-like" evidence="3">
    <location>
        <begin position="3"/>
        <end position="382"/>
    </location>
</feature>
<accession>A0A1C3EN85</accession>
<proteinExistence type="inferred from homology"/>
<keyword evidence="5" id="KW-1185">Reference proteome</keyword>
<dbReference type="Proteomes" id="UP000094828">
    <property type="component" value="Unassembled WGS sequence"/>
</dbReference>
<comment type="caution">
    <text evidence="4">The sequence shown here is derived from an EMBL/GenBank/DDBJ whole genome shotgun (WGS) entry which is preliminary data.</text>
</comment>
<dbReference type="PANTHER" id="PTHR11835">
    <property type="entry name" value="DECARBOXYLATING DEHYDROGENASES-ISOCITRATE, ISOPROPYLMALATE, TARTRATE"/>
    <property type="match status" value="1"/>
</dbReference>
<dbReference type="InterPro" id="IPR024084">
    <property type="entry name" value="IsoPropMal-DH-like_dom"/>
</dbReference>
<organism evidence="4 5">
    <name type="scientific">Planctopirus hydrillae</name>
    <dbReference type="NCBI Taxonomy" id="1841610"/>
    <lineage>
        <taxon>Bacteria</taxon>
        <taxon>Pseudomonadati</taxon>
        <taxon>Planctomycetota</taxon>
        <taxon>Planctomycetia</taxon>
        <taxon>Planctomycetales</taxon>
        <taxon>Planctomycetaceae</taxon>
        <taxon>Planctopirus</taxon>
    </lineage>
</organism>
<dbReference type="Pfam" id="PF00180">
    <property type="entry name" value="Iso_dh"/>
    <property type="match status" value="1"/>
</dbReference>
<dbReference type="Gene3D" id="3.40.718.10">
    <property type="entry name" value="Isopropylmalate Dehydrogenase"/>
    <property type="match status" value="1"/>
</dbReference>
<dbReference type="InterPro" id="IPR019818">
    <property type="entry name" value="IsoCit/isopropylmalate_DH_CS"/>
</dbReference>
<evidence type="ECO:0000313" key="5">
    <source>
        <dbReference type="Proteomes" id="UP000094828"/>
    </source>
</evidence>
<gene>
    <name evidence="4" type="ORF">A6X21_03280</name>
</gene>
<sequence>MYDVTLIPGDGVGPEIAEATRRCVESTGVKINWDVQECGIEVIEKVGKVPESVLTSIRKNKVALKAPITTPIGKGFRSVNVFLRQELGLYACVRPCKSYKGVRSYFSNTPVDLVVVRENTEDLYAGVEFQAGLPATKELIEVINRLATGKKIGTGLDTTGVSIKPMSYEGTRNIANYAFQYAVENGRKSVTSVCKANIMKFTDGLWYDESRAVAKAYNAKFEQPELAKDADPVLAGKVADGSHLHYMERLIDNMCMQLVQKPELYDVILLPNLYGDILSDLCAGLVGGLGVAPGANIGPDSAIFEATHGSAPKYKGQNKVNPVALILSAKLMLEHLGEKSAAERLEKAVAAVIEEGKDVTYDMKANRNDPTAVGTQQMADAICRKVQSL</sequence>
<dbReference type="AlphaFoldDB" id="A0A1C3EN85"/>
<protein>
    <submittedName>
        <fullName evidence="4">Isocitrate dehydrogenase</fullName>
    </submittedName>
</protein>
<keyword evidence="2" id="KW-0560">Oxidoreductase</keyword>